<keyword evidence="4" id="KW-1185">Reference proteome</keyword>
<keyword evidence="2" id="KW-0677">Repeat</keyword>
<dbReference type="GeneTree" id="ENSGT01150000286904"/>
<proteinExistence type="predicted"/>
<dbReference type="PANTHER" id="PTHR24106">
    <property type="entry name" value="NACHT, LRR AND CARD DOMAINS-CONTAINING"/>
    <property type="match status" value="1"/>
</dbReference>
<dbReference type="SMART" id="SM00368">
    <property type="entry name" value="LRR_RI"/>
    <property type="match status" value="3"/>
</dbReference>
<evidence type="ECO:0000256" key="2">
    <source>
        <dbReference type="ARBA" id="ARBA00022737"/>
    </source>
</evidence>
<dbReference type="Proteomes" id="UP000261340">
    <property type="component" value="Unplaced"/>
</dbReference>
<evidence type="ECO:0000313" key="3">
    <source>
        <dbReference type="Ensembl" id="ENSACIP00000012598.1"/>
    </source>
</evidence>
<reference evidence="3" key="2">
    <citation type="submission" date="2025-09" db="UniProtKB">
        <authorList>
            <consortium name="Ensembl"/>
        </authorList>
    </citation>
    <scope>IDENTIFICATION</scope>
</reference>
<dbReference type="InterPro" id="IPR032675">
    <property type="entry name" value="LRR_dom_sf"/>
</dbReference>
<dbReference type="Ensembl" id="ENSACIT00000012951.1">
    <property type="protein sequence ID" value="ENSACIP00000012598.1"/>
    <property type="gene ID" value="ENSACIG00000009833.1"/>
</dbReference>
<protein>
    <recommendedName>
        <fullName evidence="5">SPRY-associated domain-containing protein</fullName>
    </recommendedName>
</protein>
<organism evidence="3 4">
    <name type="scientific">Amphilophus citrinellus</name>
    <name type="common">Midas cichlid</name>
    <name type="synonym">Cichlasoma citrinellum</name>
    <dbReference type="NCBI Taxonomy" id="61819"/>
    <lineage>
        <taxon>Eukaryota</taxon>
        <taxon>Metazoa</taxon>
        <taxon>Chordata</taxon>
        <taxon>Craniata</taxon>
        <taxon>Vertebrata</taxon>
        <taxon>Euteleostomi</taxon>
        <taxon>Actinopterygii</taxon>
        <taxon>Neopterygii</taxon>
        <taxon>Teleostei</taxon>
        <taxon>Neoteleostei</taxon>
        <taxon>Acanthomorphata</taxon>
        <taxon>Ovalentaria</taxon>
        <taxon>Cichlomorphae</taxon>
        <taxon>Cichliformes</taxon>
        <taxon>Cichlidae</taxon>
        <taxon>New World cichlids</taxon>
        <taxon>Cichlasomatinae</taxon>
        <taxon>Heroini</taxon>
        <taxon>Amphilophus</taxon>
    </lineage>
</organism>
<dbReference type="InterPro" id="IPR051261">
    <property type="entry name" value="NLR"/>
</dbReference>
<reference evidence="3" key="1">
    <citation type="submission" date="2025-08" db="UniProtKB">
        <authorList>
            <consortium name="Ensembl"/>
        </authorList>
    </citation>
    <scope>IDENTIFICATION</scope>
</reference>
<sequence length="138" mass="15018">MNPLSLRKDHPLLLKGNSWGLLSSESSTVRELDMSNNNLQDSGVELLCAGLGSPQCTLEILRLSDCQITERGCASLASALRSNSSCLTELDLSYNHPGDSGMKLLSELQKDLQKNSSSIGTCIITLQRELSHDFNLSH</sequence>
<keyword evidence="1" id="KW-0433">Leucine-rich repeat</keyword>
<dbReference type="Gene3D" id="3.80.10.10">
    <property type="entry name" value="Ribonuclease Inhibitor"/>
    <property type="match status" value="1"/>
</dbReference>
<name>A0A3Q0RS47_AMPCI</name>
<accession>A0A3Q0RS47</accession>
<dbReference type="STRING" id="61819.ENSACIP00000012598"/>
<dbReference type="SUPFAM" id="SSF52047">
    <property type="entry name" value="RNI-like"/>
    <property type="match status" value="1"/>
</dbReference>
<dbReference type="Pfam" id="PF13516">
    <property type="entry name" value="LRR_6"/>
    <property type="match status" value="3"/>
</dbReference>
<dbReference type="AlphaFoldDB" id="A0A3Q0RS47"/>
<dbReference type="InterPro" id="IPR001611">
    <property type="entry name" value="Leu-rich_rpt"/>
</dbReference>
<evidence type="ECO:0008006" key="5">
    <source>
        <dbReference type="Google" id="ProtNLM"/>
    </source>
</evidence>
<evidence type="ECO:0000313" key="4">
    <source>
        <dbReference type="Proteomes" id="UP000261340"/>
    </source>
</evidence>
<evidence type="ECO:0000256" key="1">
    <source>
        <dbReference type="ARBA" id="ARBA00022614"/>
    </source>
</evidence>